<name>A0A916YLF5_9BACL</name>
<evidence type="ECO:0000259" key="2">
    <source>
        <dbReference type="PROSITE" id="PS51819"/>
    </source>
</evidence>
<comment type="caution">
    <text evidence="3">The sequence shown here is derived from an EMBL/GenBank/DDBJ whole genome shotgun (WGS) entry which is preliminary data.</text>
</comment>
<evidence type="ECO:0000256" key="1">
    <source>
        <dbReference type="ARBA" id="ARBA00022723"/>
    </source>
</evidence>
<dbReference type="Gene3D" id="3.10.180.10">
    <property type="entry name" value="2,3-Dihydroxybiphenyl 1,2-Dioxygenase, domain 1"/>
    <property type="match status" value="1"/>
</dbReference>
<dbReference type="SUPFAM" id="SSF54593">
    <property type="entry name" value="Glyoxalase/Bleomycin resistance protein/Dihydroxybiphenyl dioxygenase"/>
    <property type="match status" value="1"/>
</dbReference>
<dbReference type="CDD" id="cd06587">
    <property type="entry name" value="VOC"/>
    <property type="match status" value="1"/>
</dbReference>
<dbReference type="PROSITE" id="PS51819">
    <property type="entry name" value="VOC"/>
    <property type="match status" value="1"/>
</dbReference>
<feature type="domain" description="VOC" evidence="2">
    <location>
        <begin position="2"/>
        <end position="126"/>
    </location>
</feature>
<keyword evidence="1" id="KW-0479">Metal-binding</keyword>
<evidence type="ECO:0000313" key="3">
    <source>
        <dbReference type="EMBL" id="GGD50584.1"/>
    </source>
</evidence>
<reference evidence="3" key="1">
    <citation type="journal article" date="2014" name="Int. J. Syst. Evol. Microbiol.">
        <title>Complete genome sequence of Corynebacterium casei LMG S-19264T (=DSM 44701T), isolated from a smear-ripened cheese.</title>
        <authorList>
            <consortium name="US DOE Joint Genome Institute (JGI-PGF)"/>
            <person name="Walter F."/>
            <person name="Albersmeier A."/>
            <person name="Kalinowski J."/>
            <person name="Ruckert C."/>
        </authorList>
    </citation>
    <scope>NUCLEOTIDE SEQUENCE</scope>
    <source>
        <strain evidence="3">CGMCC 1.15178</strain>
    </source>
</reference>
<dbReference type="InterPro" id="IPR037523">
    <property type="entry name" value="VOC_core"/>
</dbReference>
<proteinExistence type="predicted"/>
<dbReference type="GO" id="GO:0046872">
    <property type="term" value="F:metal ion binding"/>
    <property type="evidence" value="ECO:0007669"/>
    <property type="project" value="UniProtKB-KW"/>
</dbReference>
<dbReference type="AlphaFoldDB" id="A0A916YLF5"/>
<evidence type="ECO:0000313" key="4">
    <source>
        <dbReference type="Proteomes" id="UP000612456"/>
    </source>
</evidence>
<dbReference type="InterPro" id="IPR029068">
    <property type="entry name" value="Glyas_Bleomycin-R_OHBP_Dase"/>
</dbReference>
<sequence>MNLGHIGFNVSELDRSVRFYTEVLGFTIRSRSDDPEKKFALLGDDNKNLVTLWQQSEGAFSPQLPGIHHFAFEVDSVEIVKDFEHKLKSHGVAFIYDGMVTHTEGADSGGIYFEDPDGIRLEIYTLKGISSHSCSTTNGQACGFF</sequence>
<dbReference type="InterPro" id="IPR051332">
    <property type="entry name" value="Fosfomycin_Res_Enzymes"/>
</dbReference>
<dbReference type="InterPro" id="IPR004360">
    <property type="entry name" value="Glyas_Fos-R_dOase_dom"/>
</dbReference>
<dbReference type="EMBL" id="BMHP01000001">
    <property type="protein sequence ID" value="GGD50584.1"/>
    <property type="molecule type" value="Genomic_DNA"/>
</dbReference>
<dbReference type="InterPro" id="IPR018146">
    <property type="entry name" value="Glyoxalase_1_CS"/>
</dbReference>
<dbReference type="GO" id="GO:0004462">
    <property type="term" value="F:lactoylglutathione lyase activity"/>
    <property type="evidence" value="ECO:0007669"/>
    <property type="project" value="InterPro"/>
</dbReference>
<reference evidence="3" key="2">
    <citation type="submission" date="2020-09" db="EMBL/GenBank/DDBJ databases">
        <authorList>
            <person name="Sun Q."/>
            <person name="Zhou Y."/>
        </authorList>
    </citation>
    <scope>NUCLEOTIDE SEQUENCE</scope>
    <source>
        <strain evidence="3">CGMCC 1.15178</strain>
    </source>
</reference>
<dbReference type="PANTHER" id="PTHR36113:SF3">
    <property type="entry name" value="SLL5075 PROTEIN"/>
    <property type="match status" value="1"/>
</dbReference>
<dbReference type="PROSITE" id="PS00934">
    <property type="entry name" value="GLYOXALASE_I_1"/>
    <property type="match status" value="1"/>
</dbReference>
<accession>A0A916YLF5</accession>
<protein>
    <recommendedName>
        <fullName evidence="2">VOC domain-containing protein</fullName>
    </recommendedName>
</protein>
<keyword evidence="4" id="KW-1185">Reference proteome</keyword>
<dbReference type="PANTHER" id="PTHR36113">
    <property type="entry name" value="LYASE, PUTATIVE-RELATED-RELATED"/>
    <property type="match status" value="1"/>
</dbReference>
<dbReference type="Pfam" id="PF00903">
    <property type="entry name" value="Glyoxalase"/>
    <property type="match status" value="1"/>
</dbReference>
<organism evidence="3 4">
    <name type="scientific">Paenibacillus nasutitermitis</name>
    <dbReference type="NCBI Taxonomy" id="1652958"/>
    <lineage>
        <taxon>Bacteria</taxon>
        <taxon>Bacillati</taxon>
        <taxon>Bacillota</taxon>
        <taxon>Bacilli</taxon>
        <taxon>Bacillales</taxon>
        <taxon>Paenibacillaceae</taxon>
        <taxon>Paenibacillus</taxon>
    </lineage>
</organism>
<dbReference type="RefSeq" id="WP_188988820.1">
    <property type="nucleotide sequence ID" value="NZ_BMHP01000001.1"/>
</dbReference>
<dbReference type="Proteomes" id="UP000612456">
    <property type="component" value="Unassembled WGS sequence"/>
</dbReference>
<gene>
    <name evidence="3" type="ORF">GCM10010911_05150</name>
</gene>